<protein>
    <submittedName>
        <fullName evidence="1">Uncharacterized protein</fullName>
    </submittedName>
</protein>
<dbReference type="RefSeq" id="WP_188497904.1">
    <property type="nucleotide sequence ID" value="NZ_BMFV01000021.1"/>
</dbReference>
<evidence type="ECO:0000313" key="2">
    <source>
        <dbReference type="Proteomes" id="UP000656813"/>
    </source>
</evidence>
<organism evidence="1 2">
    <name type="scientific">Pullulanibacillus pueri</name>
    <dbReference type="NCBI Taxonomy" id="1437324"/>
    <lineage>
        <taxon>Bacteria</taxon>
        <taxon>Bacillati</taxon>
        <taxon>Bacillota</taxon>
        <taxon>Bacilli</taxon>
        <taxon>Bacillales</taxon>
        <taxon>Sporolactobacillaceae</taxon>
        <taxon>Pullulanibacillus</taxon>
    </lineage>
</organism>
<accession>A0A8J2ZWV4</accession>
<dbReference type="Proteomes" id="UP000656813">
    <property type="component" value="Unassembled WGS sequence"/>
</dbReference>
<evidence type="ECO:0000313" key="1">
    <source>
        <dbReference type="EMBL" id="GGH84278.1"/>
    </source>
</evidence>
<keyword evidence="2" id="KW-1185">Reference proteome</keyword>
<proteinExistence type="predicted"/>
<reference evidence="1" key="1">
    <citation type="journal article" date="2014" name="Int. J. Syst. Evol. Microbiol.">
        <title>Complete genome sequence of Corynebacterium casei LMG S-19264T (=DSM 44701T), isolated from a smear-ripened cheese.</title>
        <authorList>
            <consortium name="US DOE Joint Genome Institute (JGI-PGF)"/>
            <person name="Walter F."/>
            <person name="Albersmeier A."/>
            <person name="Kalinowski J."/>
            <person name="Ruckert C."/>
        </authorList>
    </citation>
    <scope>NUCLEOTIDE SEQUENCE</scope>
    <source>
        <strain evidence="1">CGMCC 1.12777</strain>
    </source>
</reference>
<comment type="caution">
    <text evidence="1">The sequence shown here is derived from an EMBL/GenBank/DDBJ whole genome shotgun (WGS) entry which is preliminary data.</text>
</comment>
<name>A0A8J2ZWV4_9BACL</name>
<reference evidence="1" key="2">
    <citation type="submission" date="2020-09" db="EMBL/GenBank/DDBJ databases">
        <authorList>
            <person name="Sun Q."/>
            <person name="Zhou Y."/>
        </authorList>
    </citation>
    <scope>NUCLEOTIDE SEQUENCE</scope>
    <source>
        <strain evidence="1">CGMCC 1.12777</strain>
    </source>
</reference>
<sequence length="134" mass="15934">MKIYDNVYQHVVLQLPAEAFKGLLEKIRDDKENEMTLLKHKIQKYEEKRRTEAALYQSMSPIRKFFSSRPPSHHQAVEYLVHVKERLKKIAIIKQQLLEINRLLEQETAQECLELPSPFIHELLAYHEQLGDQI</sequence>
<gene>
    <name evidence="1" type="ORF">GCM10007096_26980</name>
</gene>
<dbReference type="AlphaFoldDB" id="A0A8J2ZWV4"/>
<dbReference type="EMBL" id="BMFV01000021">
    <property type="protein sequence ID" value="GGH84278.1"/>
    <property type="molecule type" value="Genomic_DNA"/>
</dbReference>